<keyword evidence="10" id="KW-1185">Reference proteome</keyword>
<comment type="subcellular location">
    <subcellularLocation>
        <location evidence="1">Cell membrane</location>
        <topology evidence="1">Multi-pass membrane protein</topology>
    </subcellularLocation>
</comment>
<evidence type="ECO:0000313" key="9">
    <source>
        <dbReference type="EMBL" id="MDI6100000.1"/>
    </source>
</evidence>
<evidence type="ECO:0000313" key="10">
    <source>
        <dbReference type="Proteomes" id="UP001241758"/>
    </source>
</evidence>
<comment type="similarity">
    <text evidence="2">Belongs to the DedA family.</text>
</comment>
<proteinExistence type="inferred from homology"/>
<dbReference type="Pfam" id="PF09335">
    <property type="entry name" value="VTT_dom"/>
    <property type="match status" value="1"/>
</dbReference>
<feature type="transmembrane region" description="Helical" evidence="7">
    <location>
        <begin position="49"/>
        <end position="71"/>
    </location>
</feature>
<feature type="transmembrane region" description="Helical" evidence="7">
    <location>
        <begin position="134"/>
        <end position="159"/>
    </location>
</feature>
<keyword evidence="3" id="KW-1003">Cell membrane</keyword>
<dbReference type="InterPro" id="IPR051311">
    <property type="entry name" value="DedA_domain"/>
</dbReference>
<organism evidence="9 10">
    <name type="scientific">Actinoplanes sandaracinus</name>
    <dbReference type="NCBI Taxonomy" id="3045177"/>
    <lineage>
        <taxon>Bacteria</taxon>
        <taxon>Bacillati</taxon>
        <taxon>Actinomycetota</taxon>
        <taxon>Actinomycetes</taxon>
        <taxon>Micromonosporales</taxon>
        <taxon>Micromonosporaceae</taxon>
        <taxon>Actinoplanes</taxon>
    </lineage>
</organism>
<dbReference type="RefSeq" id="WP_282760540.1">
    <property type="nucleotide sequence ID" value="NZ_JASCTH010000009.1"/>
</dbReference>
<feature type="transmembrane region" description="Helical" evidence="7">
    <location>
        <begin position="12"/>
        <end position="29"/>
    </location>
</feature>
<evidence type="ECO:0000256" key="1">
    <source>
        <dbReference type="ARBA" id="ARBA00004651"/>
    </source>
</evidence>
<evidence type="ECO:0000259" key="8">
    <source>
        <dbReference type="Pfam" id="PF09335"/>
    </source>
</evidence>
<dbReference type="PANTHER" id="PTHR42709">
    <property type="entry name" value="ALKALINE PHOSPHATASE LIKE PROTEIN"/>
    <property type="match status" value="1"/>
</dbReference>
<keyword evidence="4 7" id="KW-0812">Transmembrane</keyword>
<keyword evidence="6 7" id="KW-0472">Membrane</keyword>
<sequence>MPLQLDATSPWAFVVIAASIAGSAVFPPLPSEGMLATAMSLAAAGRLPLAWVCVSTTAGAVLGDLAAYTLGRALSRPGHARAAGSARLRTALAWLHAREHTWGPGMIVTGRFVPGGTTAVGISAGLLRFPPRRYLLFSSIGAALWTGYGVAVGIVGNAVFPDNPLAGAAAAVGLALAIGAGVQWLSRTRHRE</sequence>
<comment type="caution">
    <text evidence="9">The sequence shown here is derived from an EMBL/GenBank/DDBJ whole genome shotgun (WGS) entry which is preliminary data.</text>
</comment>
<dbReference type="Proteomes" id="UP001241758">
    <property type="component" value="Unassembled WGS sequence"/>
</dbReference>
<dbReference type="EMBL" id="JASCTH010000009">
    <property type="protein sequence ID" value="MDI6100000.1"/>
    <property type="molecule type" value="Genomic_DNA"/>
</dbReference>
<dbReference type="InterPro" id="IPR032816">
    <property type="entry name" value="VTT_dom"/>
</dbReference>
<protein>
    <submittedName>
        <fullName evidence="9">DedA family protein</fullName>
    </submittedName>
</protein>
<evidence type="ECO:0000256" key="2">
    <source>
        <dbReference type="ARBA" id="ARBA00010792"/>
    </source>
</evidence>
<evidence type="ECO:0000256" key="5">
    <source>
        <dbReference type="ARBA" id="ARBA00022989"/>
    </source>
</evidence>
<evidence type="ECO:0000256" key="4">
    <source>
        <dbReference type="ARBA" id="ARBA00022692"/>
    </source>
</evidence>
<reference evidence="9 10" key="1">
    <citation type="submission" date="2023-05" db="EMBL/GenBank/DDBJ databases">
        <title>Actinoplanes sp. NEAU-A12 genome sequencing.</title>
        <authorList>
            <person name="Wang Z.-S."/>
        </authorList>
    </citation>
    <scope>NUCLEOTIDE SEQUENCE [LARGE SCALE GENOMIC DNA]</scope>
    <source>
        <strain evidence="9 10">NEAU-A12</strain>
    </source>
</reference>
<dbReference type="PANTHER" id="PTHR42709:SF6">
    <property type="entry name" value="UNDECAPRENYL PHOSPHATE TRANSPORTER A"/>
    <property type="match status" value="1"/>
</dbReference>
<keyword evidence="5 7" id="KW-1133">Transmembrane helix</keyword>
<evidence type="ECO:0000256" key="7">
    <source>
        <dbReference type="SAM" id="Phobius"/>
    </source>
</evidence>
<gene>
    <name evidence="9" type="ORF">QLQ12_15470</name>
</gene>
<evidence type="ECO:0000256" key="3">
    <source>
        <dbReference type="ARBA" id="ARBA00022475"/>
    </source>
</evidence>
<name>A0ABT6WJU4_9ACTN</name>
<feature type="domain" description="VTT" evidence="8">
    <location>
        <begin position="30"/>
        <end position="153"/>
    </location>
</feature>
<evidence type="ECO:0000256" key="6">
    <source>
        <dbReference type="ARBA" id="ARBA00023136"/>
    </source>
</evidence>
<feature type="transmembrane region" description="Helical" evidence="7">
    <location>
        <begin position="165"/>
        <end position="185"/>
    </location>
</feature>
<accession>A0ABT6WJU4</accession>